<keyword evidence="1" id="KW-1133">Transmembrane helix</keyword>
<feature type="transmembrane region" description="Helical" evidence="1">
    <location>
        <begin position="253"/>
        <end position="277"/>
    </location>
</feature>
<feature type="transmembrane region" description="Helical" evidence="1">
    <location>
        <begin position="326"/>
        <end position="347"/>
    </location>
</feature>
<dbReference type="InterPro" id="IPR010640">
    <property type="entry name" value="Low_temperature_requirement_A"/>
</dbReference>
<protein>
    <submittedName>
        <fullName evidence="2">Conserved hypothetical membrane protein</fullName>
    </submittedName>
</protein>
<feature type="transmembrane region" description="Helical" evidence="1">
    <location>
        <begin position="133"/>
        <end position="150"/>
    </location>
</feature>
<feature type="transmembrane region" description="Helical" evidence="1">
    <location>
        <begin position="104"/>
        <end position="121"/>
    </location>
</feature>
<sequence>MGTMTEHTSTGAGHGRAVMPIIRMRARSRDENHRASTPLELFFDLCFVVAAAQAGVQLVHAVAEGHYVDGIAGYMFVFFALWWAWVNFTWFASAYDTDDVPYRIATFVQICGVLVFAAGIPDAFDGTDRTTAIVGYLIMRIALTCQWLRAASGESGAARTTALQYAAGLVIVQAGWIVLLLMPASAWIPGFFVLMIAELAVPAIAERNHQTPWHPQHIAERYGLFTIIMLGETIAAATIAVQSGIRDFDAADLLIPIAVGGVLIVFSALWIYFAVPIHEYLADQGNRAVLLWGYGHYFVFGSAAAIGAGIEVAVEEAVGEAHISTFAASAAVTIPAAMFLIFVWLMHSRHFKRDRIEQAVLPVAAILVLACTFAGHWAVPLAGLVAAGTVGVGVGLSTRSKS</sequence>
<keyword evidence="1" id="KW-0812">Transmembrane</keyword>
<dbReference type="EMBL" id="AP008957">
    <property type="protein sequence ID" value="BAH35491.1"/>
    <property type="molecule type" value="Genomic_DNA"/>
</dbReference>
<evidence type="ECO:0000256" key="1">
    <source>
        <dbReference type="SAM" id="Phobius"/>
    </source>
</evidence>
<evidence type="ECO:0000313" key="3">
    <source>
        <dbReference type="Proteomes" id="UP000002204"/>
    </source>
</evidence>
<feature type="transmembrane region" description="Helical" evidence="1">
    <location>
        <begin position="359"/>
        <end position="375"/>
    </location>
</feature>
<dbReference type="Proteomes" id="UP000002204">
    <property type="component" value="Chromosome"/>
</dbReference>
<dbReference type="PANTHER" id="PTHR36840">
    <property type="entry name" value="BLL5714 PROTEIN"/>
    <property type="match status" value="1"/>
</dbReference>
<dbReference type="KEGG" id="rer:RER_47830"/>
<evidence type="ECO:0000313" key="2">
    <source>
        <dbReference type="EMBL" id="BAH35491.1"/>
    </source>
</evidence>
<dbReference type="PANTHER" id="PTHR36840:SF1">
    <property type="entry name" value="BLL5714 PROTEIN"/>
    <property type="match status" value="1"/>
</dbReference>
<dbReference type="Pfam" id="PF06772">
    <property type="entry name" value="LtrA"/>
    <property type="match status" value="1"/>
</dbReference>
<feature type="transmembrane region" description="Helical" evidence="1">
    <location>
        <begin position="71"/>
        <end position="92"/>
    </location>
</feature>
<feature type="transmembrane region" description="Helical" evidence="1">
    <location>
        <begin position="41"/>
        <end position="59"/>
    </location>
</feature>
<gene>
    <name evidence="2" type="ordered locus">RER_47830</name>
</gene>
<dbReference type="eggNOG" id="COG4292">
    <property type="taxonomic scope" value="Bacteria"/>
</dbReference>
<organism evidence="2 3">
    <name type="scientific">Rhodococcus erythropolis (strain PR4 / NBRC 100887)</name>
    <dbReference type="NCBI Taxonomy" id="234621"/>
    <lineage>
        <taxon>Bacteria</taxon>
        <taxon>Bacillati</taxon>
        <taxon>Actinomycetota</taxon>
        <taxon>Actinomycetes</taxon>
        <taxon>Mycobacteriales</taxon>
        <taxon>Nocardiaceae</taxon>
        <taxon>Rhodococcus</taxon>
        <taxon>Rhodococcus erythropolis group</taxon>
    </lineage>
</organism>
<keyword evidence="1" id="KW-0472">Membrane</keyword>
<accession>C0ZNZ5</accession>
<proteinExistence type="predicted"/>
<feature type="transmembrane region" description="Helical" evidence="1">
    <location>
        <begin position="224"/>
        <end position="241"/>
    </location>
</feature>
<feature type="transmembrane region" description="Helical" evidence="1">
    <location>
        <begin position="162"/>
        <end position="181"/>
    </location>
</feature>
<dbReference type="AlphaFoldDB" id="C0ZNZ5"/>
<feature type="transmembrane region" description="Helical" evidence="1">
    <location>
        <begin position="187"/>
        <end position="204"/>
    </location>
</feature>
<reference evidence="3" key="1">
    <citation type="submission" date="2005-03" db="EMBL/GenBank/DDBJ databases">
        <title>Comparison of the complete genome sequences of Rhodococcus erythropolis PR4 and Rhodococcus opacus B4.</title>
        <authorList>
            <person name="Takarada H."/>
            <person name="Sekine M."/>
            <person name="Hosoyama A."/>
            <person name="Yamada R."/>
            <person name="Fujisawa T."/>
            <person name="Omata S."/>
            <person name="Shimizu A."/>
            <person name="Tsukatani N."/>
            <person name="Tanikawa S."/>
            <person name="Fujita N."/>
            <person name="Harayama S."/>
        </authorList>
    </citation>
    <scope>NUCLEOTIDE SEQUENCE [LARGE SCALE GENOMIC DNA]</scope>
    <source>
        <strain evidence="3">PR4 / NBRC 100887</strain>
    </source>
</reference>
<feature type="transmembrane region" description="Helical" evidence="1">
    <location>
        <begin position="289"/>
        <end position="314"/>
    </location>
</feature>
<reference evidence="2 3" key="2">
    <citation type="journal article" date="2006" name="Environ. Microbiol.">
        <title>Sequence analysis of three plasmids harboured in Rhodococcus erythropolis strain PR4.</title>
        <authorList>
            <person name="Sekine M."/>
            <person name="Tanikawa S."/>
            <person name="Omata S."/>
            <person name="Saito M."/>
            <person name="Fujisawa T."/>
            <person name="Tsukatani N."/>
            <person name="Tajima T."/>
            <person name="Sekigawa T."/>
            <person name="Kosugi H."/>
            <person name="Matsuo Y."/>
            <person name="Nishiko R."/>
            <person name="Imamura K."/>
            <person name="Ito M."/>
            <person name="Narita H."/>
            <person name="Tago S."/>
            <person name="Fujita N."/>
            <person name="Harayama S."/>
        </authorList>
    </citation>
    <scope>NUCLEOTIDE SEQUENCE [LARGE SCALE GENOMIC DNA]</scope>
    <source>
        <strain evidence="3">PR4 / NBRC 100887</strain>
    </source>
</reference>
<dbReference type="HOGENOM" id="CLU_045667_0_0_11"/>
<name>C0ZNZ5_RHOE4</name>